<gene>
    <name evidence="2" type="ORF">V6R90_18155</name>
</gene>
<name>A0ABV1P381_9ACTN</name>
<dbReference type="SUPFAM" id="SSF53756">
    <property type="entry name" value="UDP-Glycosyltransferase/glycogen phosphorylase"/>
    <property type="match status" value="1"/>
</dbReference>
<feature type="compositionally biased region" description="Basic and acidic residues" evidence="1">
    <location>
        <begin position="52"/>
        <end position="69"/>
    </location>
</feature>
<evidence type="ECO:0000313" key="3">
    <source>
        <dbReference type="Proteomes" id="UP001482520"/>
    </source>
</evidence>
<evidence type="ECO:0000313" key="2">
    <source>
        <dbReference type="EMBL" id="MEQ7849203.1"/>
    </source>
</evidence>
<comment type="caution">
    <text evidence="2">The sequence shown here is derived from an EMBL/GenBank/DDBJ whole genome shotgun (WGS) entry which is preliminary data.</text>
</comment>
<dbReference type="Gene3D" id="3.40.50.2000">
    <property type="entry name" value="Glycogen Phosphorylase B"/>
    <property type="match status" value="1"/>
</dbReference>
<evidence type="ECO:0008006" key="4">
    <source>
        <dbReference type="Google" id="ProtNLM"/>
    </source>
</evidence>
<evidence type="ECO:0000256" key="1">
    <source>
        <dbReference type="SAM" id="MobiDB-lite"/>
    </source>
</evidence>
<sequence length="441" mass="46047">MTRDLPRDLTRDAGTGDAPPGPTSGDARAVGPSTVGPGADHSGADRSGAGRPRADRSGTDRTDPAESRRRAALPLHLVHDDARHGVALYARQVAEALGARVLVGTPAEAVAEARRTGAGSVHVHWTDRLFGASSAESAAAVVALAAQVPTTLTLHDVPQPWAGEDRAAAYAEVVRGVRTWAVNSHHEADLLAGVLDRVPGASAPGALRSTVVHLPVVPLDPLDLVDPADAVDAVEAADATEPGDGAVPEAPAGRVRLALLGFVYPDKGHRELVRAASALAEEGHDVEVVALGAPVAGHDDLLDELAARARTGGVGWRVTGYLSDADLAEWMRAVDVPVTGHRHVSASGSMNSWLAAGRRPLALDGPYVREVDALRPGGFRLYDDDSLVDELRAALADPARTRGAADDLRPLLSDTARAYAAWWAGVHRALPHPPQPVLEPW</sequence>
<dbReference type="EMBL" id="JBEGDP010000031">
    <property type="protein sequence ID" value="MEQ7849203.1"/>
    <property type="molecule type" value="Genomic_DNA"/>
</dbReference>
<accession>A0ABV1P381</accession>
<keyword evidence="3" id="KW-1185">Reference proteome</keyword>
<proteinExistence type="predicted"/>
<reference evidence="2 3" key="1">
    <citation type="submission" date="2024-02" db="EMBL/GenBank/DDBJ databases">
        <title>Full genome sequence of Nocardioides kribbensis.</title>
        <authorList>
            <person name="Poletto B.L."/>
            <person name="Silva G."/>
            <person name="Galante D."/>
            <person name="Campos K.R."/>
            <person name="Santos M.B.N."/>
            <person name="Sacchi C.T."/>
        </authorList>
    </citation>
    <scope>NUCLEOTIDE SEQUENCE [LARGE SCALE GENOMIC DNA]</scope>
    <source>
        <strain evidence="2 3">O4R</strain>
    </source>
</reference>
<dbReference type="Proteomes" id="UP001482520">
    <property type="component" value="Unassembled WGS sequence"/>
</dbReference>
<protein>
    <recommendedName>
        <fullName evidence="4">Glycosyltransferase</fullName>
    </recommendedName>
</protein>
<feature type="region of interest" description="Disordered" evidence="1">
    <location>
        <begin position="1"/>
        <end position="72"/>
    </location>
</feature>
<organism evidence="2 3">
    <name type="scientific">Nocardioides kribbensis</name>
    <dbReference type="NCBI Taxonomy" id="305517"/>
    <lineage>
        <taxon>Bacteria</taxon>
        <taxon>Bacillati</taxon>
        <taxon>Actinomycetota</taxon>
        <taxon>Actinomycetes</taxon>
        <taxon>Propionibacteriales</taxon>
        <taxon>Nocardioidaceae</taxon>
        <taxon>Nocardioides</taxon>
    </lineage>
</organism>
<dbReference type="RefSeq" id="WP_349805506.1">
    <property type="nucleotide sequence ID" value="NZ_JBEGDP010000031.1"/>
</dbReference>
<feature type="compositionally biased region" description="Basic and acidic residues" evidence="1">
    <location>
        <begin position="1"/>
        <end position="11"/>
    </location>
</feature>